<name>A0A3Q9IVW8_9BACT</name>
<dbReference type="KEGG" id="buy:D8S85_17655"/>
<evidence type="ECO:0000256" key="2">
    <source>
        <dbReference type="ARBA" id="ARBA00006275"/>
    </source>
</evidence>
<dbReference type="GO" id="GO:0009279">
    <property type="term" value="C:cell outer membrane"/>
    <property type="evidence" value="ECO:0007669"/>
    <property type="project" value="UniProtKB-SubCell"/>
</dbReference>
<dbReference type="InterPro" id="IPR033985">
    <property type="entry name" value="SusD-like_N"/>
</dbReference>
<comment type="subcellular location">
    <subcellularLocation>
        <location evidence="1">Cell outer membrane</location>
    </subcellularLocation>
</comment>
<dbReference type="CDD" id="cd08977">
    <property type="entry name" value="SusD"/>
    <property type="match status" value="1"/>
</dbReference>
<dbReference type="RefSeq" id="WP_106481607.1">
    <property type="nucleotide sequence ID" value="NZ_CP032819.1"/>
</dbReference>
<reference evidence="9 10" key="1">
    <citation type="submission" date="2018-10" db="EMBL/GenBank/DDBJ databases">
        <title>Butyricimonas faecalis sp. nov., isolated from human faeces and emended description of the genus Butyricimonas.</title>
        <authorList>
            <person name="Le Roy T."/>
            <person name="Van der Smissen P."/>
            <person name="Paquot A."/>
            <person name="Delzenne N."/>
            <person name="Muccioli G."/>
            <person name="Collet J.-F."/>
            <person name="Cani P.D."/>
        </authorList>
    </citation>
    <scope>NUCLEOTIDE SEQUENCE [LARGE SCALE GENOMIC DNA]</scope>
    <source>
        <strain evidence="9 10">H184</strain>
    </source>
</reference>
<evidence type="ECO:0000256" key="5">
    <source>
        <dbReference type="ARBA" id="ARBA00023237"/>
    </source>
</evidence>
<feature type="domain" description="SusD-like N-terminal" evidence="8">
    <location>
        <begin position="71"/>
        <end position="222"/>
    </location>
</feature>
<dbReference type="Pfam" id="PF07980">
    <property type="entry name" value="SusD_RagB"/>
    <property type="match status" value="1"/>
</dbReference>
<evidence type="ECO:0000259" key="8">
    <source>
        <dbReference type="Pfam" id="PF14322"/>
    </source>
</evidence>
<feature type="chain" id="PRO_5018597850" evidence="6">
    <location>
        <begin position="21"/>
        <end position="474"/>
    </location>
</feature>
<dbReference type="Gene3D" id="1.25.40.390">
    <property type="match status" value="1"/>
</dbReference>
<comment type="similarity">
    <text evidence="2">Belongs to the SusD family.</text>
</comment>
<gene>
    <name evidence="9" type="ORF">D8S85_17655</name>
</gene>
<proteinExistence type="inferred from homology"/>
<evidence type="ECO:0000256" key="1">
    <source>
        <dbReference type="ARBA" id="ARBA00004442"/>
    </source>
</evidence>
<feature type="domain" description="RagB/SusD" evidence="7">
    <location>
        <begin position="304"/>
        <end position="464"/>
    </location>
</feature>
<evidence type="ECO:0000256" key="4">
    <source>
        <dbReference type="ARBA" id="ARBA00023136"/>
    </source>
</evidence>
<keyword evidence="4" id="KW-0472">Membrane</keyword>
<evidence type="ECO:0000313" key="10">
    <source>
        <dbReference type="Proteomes" id="UP000270673"/>
    </source>
</evidence>
<keyword evidence="5" id="KW-0998">Cell outer membrane</keyword>
<keyword evidence="3 6" id="KW-0732">Signal</keyword>
<protein>
    <submittedName>
        <fullName evidence="9">RagB/SusD family nutrient uptake outer membrane protein</fullName>
    </submittedName>
</protein>
<evidence type="ECO:0000259" key="7">
    <source>
        <dbReference type="Pfam" id="PF07980"/>
    </source>
</evidence>
<keyword evidence="10" id="KW-1185">Reference proteome</keyword>
<dbReference type="InterPro" id="IPR012944">
    <property type="entry name" value="SusD_RagB_dom"/>
</dbReference>
<dbReference type="InterPro" id="IPR011990">
    <property type="entry name" value="TPR-like_helical_dom_sf"/>
</dbReference>
<dbReference type="EMBL" id="CP032819">
    <property type="protein sequence ID" value="AZS31199.1"/>
    <property type="molecule type" value="Genomic_DNA"/>
</dbReference>
<dbReference type="Proteomes" id="UP000270673">
    <property type="component" value="Chromosome"/>
</dbReference>
<evidence type="ECO:0000256" key="6">
    <source>
        <dbReference type="SAM" id="SignalP"/>
    </source>
</evidence>
<accession>A0A3Q9IVW8</accession>
<organism evidence="9 10">
    <name type="scientific">Butyricimonas faecalis</name>
    <dbReference type="NCBI Taxonomy" id="2093856"/>
    <lineage>
        <taxon>Bacteria</taxon>
        <taxon>Pseudomonadati</taxon>
        <taxon>Bacteroidota</taxon>
        <taxon>Bacteroidia</taxon>
        <taxon>Bacteroidales</taxon>
        <taxon>Odoribacteraceae</taxon>
        <taxon>Butyricimonas</taxon>
    </lineage>
</organism>
<sequence>MKKLLFITACIQILLLTACHDFLSQYPKDQVYPTSTSDFNELLVGDGYMDAIKGTDIGPWLQVMDDDVLFVRTNTSKSTENNFYWYEPEPNTQSTWTALYKRIGVVNVILNEIDEFKDEPGDGYRKVKGEAHFLRGSNYYFLVNIYGQPYSKERAATELGVPLKLNAEIEDKRFQRNSLEECYQQIVNDLQSAVRLLKGLKSTTTYRANEMAARLLLSRVFLYQGEWENVIKQCDTILMDKSYSLLDYNTLTTTSNVISAKSPETIFTSGATTYTNTPFLPFINYYFRASEEILAAYSSNDLRRKFYFRGYSAYAPRKMLNTKDGSCSDFFLLRLPEVYLNKAEALAMLEKTTEAIETIQTLREQRVKTGTLEDLQLSGEELVNYIRNERRLELTFEGQRWFDLRRYAVCPKWPFQKEIHHPYYVETEIKGARVLRKYDEEPEFYVLPLPENEIVLNGGTLIQNATREQKSEVM</sequence>
<dbReference type="Pfam" id="PF14322">
    <property type="entry name" value="SusD-like_3"/>
    <property type="match status" value="1"/>
</dbReference>
<dbReference type="AlphaFoldDB" id="A0A3Q9IVW8"/>
<dbReference type="SUPFAM" id="SSF48452">
    <property type="entry name" value="TPR-like"/>
    <property type="match status" value="1"/>
</dbReference>
<dbReference type="OrthoDB" id="618454at2"/>
<feature type="signal peptide" evidence="6">
    <location>
        <begin position="1"/>
        <end position="20"/>
    </location>
</feature>
<dbReference type="PROSITE" id="PS51257">
    <property type="entry name" value="PROKAR_LIPOPROTEIN"/>
    <property type="match status" value="1"/>
</dbReference>
<evidence type="ECO:0000256" key="3">
    <source>
        <dbReference type="ARBA" id="ARBA00022729"/>
    </source>
</evidence>
<evidence type="ECO:0000313" key="9">
    <source>
        <dbReference type="EMBL" id="AZS31199.1"/>
    </source>
</evidence>